<evidence type="ECO:0000313" key="3">
    <source>
        <dbReference type="Proteomes" id="UP001595386"/>
    </source>
</evidence>
<accession>A0ABV7B2Q7</accession>
<keyword evidence="1" id="KW-0812">Transmembrane</keyword>
<feature type="transmembrane region" description="Helical" evidence="1">
    <location>
        <begin position="156"/>
        <end position="173"/>
    </location>
</feature>
<organism evidence="2 3">
    <name type="scientific">Halomonas tibetensis</name>
    <dbReference type="NCBI Taxonomy" id="2259590"/>
    <lineage>
        <taxon>Bacteria</taxon>
        <taxon>Pseudomonadati</taxon>
        <taxon>Pseudomonadota</taxon>
        <taxon>Gammaproteobacteria</taxon>
        <taxon>Oceanospirillales</taxon>
        <taxon>Halomonadaceae</taxon>
        <taxon>Halomonas</taxon>
    </lineage>
</organism>
<comment type="caution">
    <text evidence="2">The sequence shown here is derived from an EMBL/GenBank/DDBJ whole genome shotgun (WGS) entry which is preliminary data.</text>
</comment>
<evidence type="ECO:0008006" key="4">
    <source>
        <dbReference type="Google" id="ProtNLM"/>
    </source>
</evidence>
<dbReference type="Proteomes" id="UP001595386">
    <property type="component" value="Unassembled WGS sequence"/>
</dbReference>
<dbReference type="RefSeq" id="WP_379753348.1">
    <property type="nucleotide sequence ID" value="NZ_JBHRSQ010000006.1"/>
</dbReference>
<feature type="transmembrane region" description="Helical" evidence="1">
    <location>
        <begin position="179"/>
        <end position="198"/>
    </location>
</feature>
<keyword evidence="1" id="KW-1133">Transmembrane helix</keyword>
<proteinExistence type="predicted"/>
<evidence type="ECO:0000313" key="2">
    <source>
        <dbReference type="EMBL" id="MFC2990625.1"/>
    </source>
</evidence>
<name>A0ABV7B2Q7_9GAMM</name>
<gene>
    <name evidence="2" type="ORF">ACFODV_01105</name>
</gene>
<sequence>MQDFDSKLEAELFAHLSAERGYPEQSLIRNLSVPAGRGRRYEPDLVVVDPERGDPLAIVEVKGRFVLGGHSSPEDQVRQARYAMGKPGLPGYVVYGNGAERRIVSVSSGADGEDAELSEFPSFSSLLLQARSSDLIAQQKEKKDAAESRRRTVDRFRVACWLLAIIVLAFFIADVKDWLSLSSQQIGLLGAFSALILIPDITKLKLPGVEFERYATNKRAHKEK</sequence>
<protein>
    <recommendedName>
        <fullName evidence="4">Type I restriction enzyme R protein N-terminal domain-containing protein</fullName>
    </recommendedName>
</protein>
<keyword evidence="3" id="KW-1185">Reference proteome</keyword>
<evidence type="ECO:0000256" key="1">
    <source>
        <dbReference type="SAM" id="Phobius"/>
    </source>
</evidence>
<keyword evidence="1" id="KW-0472">Membrane</keyword>
<dbReference type="EMBL" id="JBHRSQ010000006">
    <property type="protein sequence ID" value="MFC2990625.1"/>
    <property type="molecule type" value="Genomic_DNA"/>
</dbReference>
<reference evidence="3" key="1">
    <citation type="journal article" date="2019" name="Int. J. Syst. Evol. Microbiol.">
        <title>The Global Catalogue of Microorganisms (GCM) 10K type strain sequencing project: providing services to taxonomists for standard genome sequencing and annotation.</title>
        <authorList>
            <consortium name="The Broad Institute Genomics Platform"/>
            <consortium name="The Broad Institute Genome Sequencing Center for Infectious Disease"/>
            <person name="Wu L."/>
            <person name="Ma J."/>
        </authorList>
    </citation>
    <scope>NUCLEOTIDE SEQUENCE [LARGE SCALE GENOMIC DNA]</scope>
    <source>
        <strain evidence="3">KCTC 52660</strain>
    </source>
</reference>